<dbReference type="STRING" id="27835.A0A0N4YU70"/>
<dbReference type="AlphaFoldDB" id="A0A0N4YU70"/>
<evidence type="ECO:0000313" key="3">
    <source>
        <dbReference type="EMBL" id="VDL84531.1"/>
    </source>
</evidence>
<gene>
    <name evidence="3" type="ORF">NBR_LOCUS20793</name>
</gene>
<organism evidence="5">
    <name type="scientific">Nippostrongylus brasiliensis</name>
    <name type="common">Rat hookworm</name>
    <dbReference type="NCBI Taxonomy" id="27835"/>
    <lineage>
        <taxon>Eukaryota</taxon>
        <taxon>Metazoa</taxon>
        <taxon>Ecdysozoa</taxon>
        <taxon>Nematoda</taxon>
        <taxon>Chromadorea</taxon>
        <taxon>Rhabditida</taxon>
        <taxon>Rhabditina</taxon>
        <taxon>Rhabditomorpha</taxon>
        <taxon>Strongyloidea</taxon>
        <taxon>Heligmosomidae</taxon>
        <taxon>Nippostrongylus</taxon>
    </lineage>
</organism>
<proteinExistence type="predicted"/>
<dbReference type="Proteomes" id="UP000271162">
    <property type="component" value="Unassembled WGS sequence"/>
</dbReference>
<evidence type="ECO:0000256" key="1">
    <source>
        <dbReference type="SAM" id="Coils"/>
    </source>
</evidence>
<evidence type="ECO:0000313" key="5">
    <source>
        <dbReference type="WBParaSite" id="NBR_0002079201-mRNA-1"/>
    </source>
</evidence>
<sequence>MPTLSNIYDLSLPADVPSGPSPFICQKTDDDPIFLWATAMVIERQRKALEVAEKHGEELKLANSTVERLPREKKERLNQLKMKADEVETLCARVNDLRHEINEKQAENNTLKKDKEVLDCEGVALDAKAEFEAGLKENVDARAKGGASKSKEQNMPLEEKPENL</sequence>
<reference evidence="3 4" key="2">
    <citation type="submission" date="2018-11" db="EMBL/GenBank/DDBJ databases">
        <authorList>
            <consortium name="Pathogen Informatics"/>
        </authorList>
    </citation>
    <scope>NUCLEOTIDE SEQUENCE [LARGE SCALE GENOMIC DNA]</scope>
</reference>
<name>A0A0N4YU70_NIPBR</name>
<feature type="coiled-coil region" evidence="1">
    <location>
        <begin position="77"/>
        <end position="121"/>
    </location>
</feature>
<evidence type="ECO:0000313" key="4">
    <source>
        <dbReference type="Proteomes" id="UP000271162"/>
    </source>
</evidence>
<dbReference type="WBParaSite" id="NBR_0002079201-mRNA-1">
    <property type="protein sequence ID" value="NBR_0002079201-mRNA-1"/>
    <property type="gene ID" value="NBR_0002079201"/>
</dbReference>
<keyword evidence="1" id="KW-0175">Coiled coil</keyword>
<protein>
    <submittedName>
        <fullName evidence="5">RAB6-interacting golgin</fullName>
    </submittedName>
</protein>
<evidence type="ECO:0000256" key="2">
    <source>
        <dbReference type="SAM" id="MobiDB-lite"/>
    </source>
</evidence>
<reference evidence="5" key="1">
    <citation type="submission" date="2017-02" db="UniProtKB">
        <authorList>
            <consortium name="WormBaseParasite"/>
        </authorList>
    </citation>
    <scope>IDENTIFICATION</scope>
</reference>
<dbReference type="EMBL" id="UYSL01025524">
    <property type="protein sequence ID" value="VDL84531.1"/>
    <property type="molecule type" value="Genomic_DNA"/>
</dbReference>
<accession>A0A0N4YU70</accession>
<feature type="region of interest" description="Disordered" evidence="2">
    <location>
        <begin position="137"/>
        <end position="164"/>
    </location>
</feature>
<keyword evidence="4" id="KW-1185">Reference proteome</keyword>